<organism evidence="3 4">
    <name type="scientific">Sodalis ligni</name>
    <dbReference type="NCBI Taxonomy" id="2697027"/>
    <lineage>
        <taxon>Bacteria</taxon>
        <taxon>Pseudomonadati</taxon>
        <taxon>Pseudomonadota</taxon>
        <taxon>Gammaproteobacteria</taxon>
        <taxon>Enterobacterales</taxon>
        <taxon>Bruguierivoracaceae</taxon>
        <taxon>Sodalis</taxon>
    </lineage>
</organism>
<comment type="caution">
    <text evidence="3">The sequence shown here is derived from an EMBL/GenBank/DDBJ whole genome shotgun (WGS) entry which is preliminary data.</text>
</comment>
<feature type="region of interest" description="Disordered" evidence="1">
    <location>
        <begin position="296"/>
        <end position="342"/>
    </location>
</feature>
<sequence>MGLFCVAKSFLSSAFLRSAFLRSGSLDGLLALGEDGLPIYASAVQLRETLRLRGQQQLLDCLAIPQPHEQGERLDWYAPIEGKVTTWAAADDSQRASALRQLEQCQATVADISRRAQRAEKAAQKLFGMLLAKAIQFPDQNHVYLVGEKAVLTFWGFVKLDEKSRADPLDCLRPPPPAPEPVMIPVRHDPIDIPPTVARQSSPRLIGQPDIPEPASVTSMESGMAETVQRAQPETTTALPKTKGRRLRRRLWWILPALALAAILVFQLYGYLAHSPEWPPVSAPVVVPQVVAPTTPMSATPAGQTNHQTDSVPEATDRNRPTTAISPAPAADGSGVPVGGSAASNDVLSGTAQAAGNAAGGKMNAGPAYATANEARASADGKAVAGAENTALTQGNRSAAANDESAAGATHSSIVPTEQVTASQMGAPLSPSQMKNALRLPAEAVRAGSITFFNGRWQVSVDSKNPVTGGKAVSFEYQVKNGGGVAKIRYGDGTICRADVHAGLMKSGNLVIKSRQNARCSDGSTYRMPQIVCKQSLTGIADCQSRYDNGQTFPTQIKRENVK</sequence>
<dbReference type="AlphaFoldDB" id="A0A4R1NDC7"/>
<dbReference type="EMBL" id="SJOI01000001">
    <property type="protein sequence ID" value="TCL02596.1"/>
    <property type="molecule type" value="Genomic_DNA"/>
</dbReference>
<reference evidence="3 4" key="1">
    <citation type="submission" date="2019-02" db="EMBL/GenBank/DDBJ databases">
        <title>Investigation of anaerobic lignin degradation for improved lignocellulosic biofuels.</title>
        <authorList>
            <person name="Deangelis K."/>
        </authorList>
    </citation>
    <scope>NUCLEOTIDE SEQUENCE [LARGE SCALE GENOMIC DNA]</scope>
    <source>
        <strain evidence="3 4">159R</strain>
    </source>
</reference>
<feature type="compositionally biased region" description="Low complexity" evidence="1">
    <location>
        <begin position="399"/>
        <end position="409"/>
    </location>
</feature>
<keyword evidence="2" id="KW-0472">Membrane</keyword>
<keyword evidence="2" id="KW-1133">Transmembrane helix</keyword>
<dbReference type="OrthoDB" id="5448848at2"/>
<keyword evidence="2" id="KW-0812">Transmembrane</keyword>
<protein>
    <recommendedName>
        <fullName evidence="5">Virulence effector protein</fullName>
    </recommendedName>
</protein>
<accession>A0A4R1NDC7</accession>
<dbReference type="NCBIfam" id="NF040486">
    <property type="entry name" value="SrfA_fam"/>
    <property type="match status" value="2"/>
</dbReference>
<evidence type="ECO:0008006" key="5">
    <source>
        <dbReference type="Google" id="ProtNLM"/>
    </source>
</evidence>
<dbReference type="Proteomes" id="UP000294555">
    <property type="component" value="Unassembled WGS sequence"/>
</dbReference>
<feature type="compositionally biased region" description="Low complexity" evidence="1">
    <location>
        <begin position="326"/>
        <end position="342"/>
    </location>
</feature>
<feature type="region of interest" description="Disordered" evidence="1">
    <location>
        <begin position="394"/>
        <end position="416"/>
    </location>
</feature>
<feature type="compositionally biased region" description="Polar residues" evidence="1">
    <location>
        <begin position="297"/>
        <end position="311"/>
    </location>
</feature>
<feature type="transmembrane region" description="Helical" evidence="2">
    <location>
        <begin position="251"/>
        <end position="272"/>
    </location>
</feature>
<evidence type="ECO:0000313" key="4">
    <source>
        <dbReference type="Proteomes" id="UP000294555"/>
    </source>
</evidence>
<evidence type="ECO:0000313" key="3">
    <source>
        <dbReference type="EMBL" id="TCL02596.1"/>
    </source>
</evidence>
<keyword evidence="4" id="KW-1185">Reference proteome</keyword>
<dbReference type="InterPro" id="IPR047774">
    <property type="entry name" value="SrfA-like"/>
</dbReference>
<evidence type="ECO:0000256" key="1">
    <source>
        <dbReference type="SAM" id="MobiDB-lite"/>
    </source>
</evidence>
<evidence type="ECO:0000256" key="2">
    <source>
        <dbReference type="SAM" id="Phobius"/>
    </source>
</evidence>
<name>A0A4R1NDC7_9GAMM</name>
<proteinExistence type="predicted"/>
<gene>
    <name evidence="3" type="ORF">EZJ58_0620</name>
</gene>